<protein>
    <submittedName>
        <fullName evidence="1">5'-3' exoribonuclease 2</fullName>
    </submittedName>
</protein>
<dbReference type="AlphaFoldDB" id="A0A0B0MPL4"/>
<dbReference type="EMBL" id="JRRC01192709">
    <property type="protein sequence ID" value="KHG01439.1"/>
    <property type="molecule type" value="Genomic_DNA"/>
</dbReference>
<reference evidence="2" key="1">
    <citation type="submission" date="2014-09" db="EMBL/GenBank/DDBJ databases">
        <authorList>
            <person name="Mudge J."/>
            <person name="Ramaraj T."/>
            <person name="Lindquist I.E."/>
            <person name="Bharti A.K."/>
            <person name="Sundararajan A."/>
            <person name="Cameron C.T."/>
            <person name="Woodward J.E."/>
            <person name="May G.D."/>
            <person name="Brubaker C."/>
            <person name="Broadhvest J."/>
            <person name="Wilkins T.A."/>
        </authorList>
    </citation>
    <scope>NUCLEOTIDE SEQUENCE</scope>
    <source>
        <strain evidence="2">cv. AKA8401</strain>
    </source>
</reference>
<sequence>MIKNHYNHKLTLKSSYHELIIISFKYIPVPSRNNSIHILILVIPNEPLGIIISDTRENLVHKVPHIQQRACSYKLSVKV</sequence>
<keyword evidence="2" id="KW-1185">Reference proteome</keyword>
<dbReference type="Proteomes" id="UP000032142">
    <property type="component" value="Unassembled WGS sequence"/>
</dbReference>
<accession>A0A0B0MPL4</accession>
<evidence type="ECO:0000313" key="2">
    <source>
        <dbReference type="Proteomes" id="UP000032142"/>
    </source>
</evidence>
<organism evidence="1 2">
    <name type="scientific">Gossypium arboreum</name>
    <name type="common">Tree cotton</name>
    <name type="synonym">Gossypium nanking</name>
    <dbReference type="NCBI Taxonomy" id="29729"/>
    <lineage>
        <taxon>Eukaryota</taxon>
        <taxon>Viridiplantae</taxon>
        <taxon>Streptophyta</taxon>
        <taxon>Embryophyta</taxon>
        <taxon>Tracheophyta</taxon>
        <taxon>Spermatophyta</taxon>
        <taxon>Magnoliopsida</taxon>
        <taxon>eudicotyledons</taxon>
        <taxon>Gunneridae</taxon>
        <taxon>Pentapetalae</taxon>
        <taxon>rosids</taxon>
        <taxon>malvids</taxon>
        <taxon>Malvales</taxon>
        <taxon>Malvaceae</taxon>
        <taxon>Malvoideae</taxon>
        <taxon>Gossypium</taxon>
    </lineage>
</organism>
<evidence type="ECO:0000313" key="1">
    <source>
        <dbReference type="EMBL" id="KHG01439.1"/>
    </source>
</evidence>
<gene>
    <name evidence="1" type="ORF">F383_21826</name>
</gene>
<name>A0A0B0MPL4_GOSAR</name>
<proteinExistence type="predicted"/>
<comment type="caution">
    <text evidence="1">The sequence shown here is derived from an EMBL/GenBank/DDBJ whole genome shotgun (WGS) entry which is preliminary data.</text>
</comment>